<comment type="caution">
    <text evidence="1">The sequence shown here is derived from an EMBL/GenBank/DDBJ whole genome shotgun (WGS) entry which is preliminary data.</text>
</comment>
<protein>
    <submittedName>
        <fullName evidence="1">Uncharacterized protein</fullName>
    </submittedName>
</protein>
<reference evidence="1 2" key="1">
    <citation type="journal article" date="2018" name="Sci. Rep.">
        <title>Characterisation of pathogen-specific regions and novel effector candidates in Fusarium oxysporum f. sp. cepae.</title>
        <authorList>
            <person name="Armitage A.D."/>
            <person name="Taylor A."/>
            <person name="Sobczyk M.K."/>
            <person name="Baxter L."/>
            <person name="Greenfield B.P."/>
            <person name="Bates H.J."/>
            <person name="Wilson F."/>
            <person name="Jackson A.C."/>
            <person name="Ott S."/>
            <person name="Harrison R.J."/>
            <person name="Clarkson J.P."/>
        </authorList>
    </citation>
    <scope>NUCLEOTIDE SEQUENCE [LARGE SCALE GENOMIC DNA]</scope>
    <source>
        <strain evidence="1 2">FoC_Fus2</strain>
    </source>
</reference>
<dbReference type="Proteomes" id="UP000270866">
    <property type="component" value="Unassembled WGS sequence"/>
</dbReference>
<dbReference type="EMBL" id="MRCU01000010">
    <property type="protein sequence ID" value="RKK11007.1"/>
    <property type="molecule type" value="Genomic_DNA"/>
</dbReference>
<accession>A0A3L6N2D6</accession>
<name>A0A3L6N2D6_FUSOX</name>
<proteinExistence type="predicted"/>
<organism evidence="1 2">
    <name type="scientific">Fusarium oxysporum f. sp. cepae</name>
    <dbReference type="NCBI Taxonomy" id="396571"/>
    <lineage>
        <taxon>Eukaryota</taxon>
        <taxon>Fungi</taxon>
        <taxon>Dikarya</taxon>
        <taxon>Ascomycota</taxon>
        <taxon>Pezizomycotina</taxon>
        <taxon>Sordariomycetes</taxon>
        <taxon>Hypocreomycetidae</taxon>
        <taxon>Hypocreales</taxon>
        <taxon>Nectriaceae</taxon>
        <taxon>Fusarium</taxon>
        <taxon>Fusarium oxysporum species complex</taxon>
    </lineage>
</organism>
<gene>
    <name evidence="1" type="ORF">BFJ65_g14999</name>
</gene>
<dbReference type="AlphaFoldDB" id="A0A3L6N2D6"/>
<evidence type="ECO:0000313" key="1">
    <source>
        <dbReference type="EMBL" id="RKK11007.1"/>
    </source>
</evidence>
<sequence length="33" mass="3710">MLPGLICLKLTKLVHQNKLDDPPGLKEINLRVV</sequence>
<evidence type="ECO:0000313" key="2">
    <source>
        <dbReference type="Proteomes" id="UP000270866"/>
    </source>
</evidence>